<dbReference type="Gene3D" id="1.10.940.10">
    <property type="entry name" value="NusB-like"/>
    <property type="match status" value="1"/>
</dbReference>
<dbReference type="NCBIfam" id="TIGR01951">
    <property type="entry name" value="nusB"/>
    <property type="match status" value="1"/>
</dbReference>
<feature type="domain" description="NusB/RsmB/TIM44" evidence="7">
    <location>
        <begin position="12"/>
        <end position="136"/>
    </location>
</feature>
<dbReference type="KEGG" id="rfo:REIFOR_02987"/>
<evidence type="ECO:0000256" key="4">
    <source>
        <dbReference type="ARBA" id="ARBA00023015"/>
    </source>
</evidence>
<dbReference type="SUPFAM" id="SSF48013">
    <property type="entry name" value="NusB-like"/>
    <property type="match status" value="1"/>
</dbReference>
<evidence type="ECO:0000313" key="9">
    <source>
        <dbReference type="Proteomes" id="UP000229757"/>
    </source>
</evidence>
<dbReference type="GO" id="GO:0003723">
    <property type="term" value="F:RNA binding"/>
    <property type="evidence" value="ECO:0007669"/>
    <property type="project" value="UniProtKB-UniRule"/>
</dbReference>
<dbReference type="AlphaFoldDB" id="A0A2K8L0X7"/>
<gene>
    <name evidence="6 8" type="primary">nusB</name>
    <name evidence="8" type="ORF">REIFOR_02987</name>
</gene>
<dbReference type="PANTHER" id="PTHR11078:SF3">
    <property type="entry name" value="ANTITERMINATION NUSB DOMAIN-CONTAINING PROTEIN"/>
    <property type="match status" value="1"/>
</dbReference>
<dbReference type="GO" id="GO:0031564">
    <property type="term" value="P:transcription antitermination"/>
    <property type="evidence" value="ECO:0007669"/>
    <property type="project" value="UniProtKB-KW"/>
</dbReference>
<protein>
    <recommendedName>
        <fullName evidence="6">Transcription antitermination protein NusB</fullName>
    </recommendedName>
    <alternativeName>
        <fullName evidence="6">Antitermination factor NusB</fullName>
    </alternativeName>
</protein>
<dbReference type="GO" id="GO:0006353">
    <property type="term" value="P:DNA-templated transcription termination"/>
    <property type="evidence" value="ECO:0007669"/>
    <property type="project" value="UniProtKB-UniRule"/>
</dbReference>
<dbReference type="Proteomes" id="UP000229757">
    <property type="component" value="Chromosome"/>
</dbReference>
<comment type="similarity">
    <text evidence="1 6">Belongs to the NusB family.</text>
</comment>
<dbReference type="HAMAP" id="MF_00073">
    <property type="entry name" value="NusB"/>
    <property type="match status" value="1"/>
</dbReference>
<evidence type="ECO:0000256" key="6">
    <source>
        <dbReference type="HAMAP-Rule" id="MF_00073"/>
    </source>
</evidence>
<evidence type="ECO:0000259" key="7">
    <source>
        <dbReference type="Pfam" id="PF01029"/>
    </source>
</evidence>
<accession>A0A2K8L0X7</accession>
<evidence type="ECO:0000256" key="2">
    <source>
        <dbReference type="ARBA" id="ARBA00022814"/>
    </source>
</evidence>
<keyword evidence="4 6" id="KW-0805">Transcription regulation</keyword>
<evidence type="ECO:0000313" key="8">
    <source>
        <dbReference type="EMBL" id="ATX78106.1"/>
    </source>
</evidence>
<evidence type="ECO:0000256" key="3">
    <source>
        <dbReference type="ARBA" id="ARBA00022884"/>
    </source>
</evidence>
<dbReference type="PANTHER" id="PTHR11078">
    <property type="entry name" value="N UTILIZATION SUBSTANCE PROTEIN B-RELATED"/>
    <property type="match status" value="1"/>
</dbReference>
<dbReference type="Pfam" id="PF01029">
    <property type="entry name" value="NusB"/>
    <property type="match status" value="1"/>
</dbReference>
<keyword evidence="3 6" id="KW-0694">RNA-binding</keyword>
<dbReference type="InterPro" id="IPR006027">
    <property type="entry name" value="NusB_RsmB_TIM44"/>
</dbReference>
<dbReference type="InterPro" id="IPR035926">
    <property type="entry name" value="NusB-like_sf"/>
</dbReference>
<proteinExistence type="inferred from homology"/>
<keyword evidence="2 6" id="KW-0889">Transcription antitermination</keyword>
<reference evidence="8 9" key="1">
    <citation type="journal article" date="2017" name="Environ. Microbiol.">
        <title>Genomic and physiological analyses of 'Reinekea forsetii' reveal a versatile opportunistic lifestyle during spring algae blooms.</title>
        <authorList>
            <person name="Avci B."/>
            <person name="Hahnke R.L."/>
            <person name="Chafee M."/>
            <person name="Fischer T."/>
            <person name="Gruber-Vodicka H."/>
            <person name="Tegetmeyer H.E."/>
            <person name="Harder J."/>
            <person name="Fuchs B.M."/>
            <person name="Amann R.I."/>
            <person name="Teeling H."/>
        </authorList>
    </citation>
    <scope>NUCLEOTIDE SEQUENCE [LARGE SCALE GENOMIC DNA]</scope>
    <source>
        <strain evidence="8 9">Hel1_31_D35</strain>
    </source>
</reference>
<evidence type="ECO:0000256" key="5">
    <source>
        <dbReference type="ARBA" id="ARBA00023163"/>
    </source>
</evidence>
<organism evidence="8 9">
    <name type="scientific">Reinekea forsetii</name>
    <dbReference type="NCBI Taxonomy" id="1336806"/>
    <lineage>
        <taxon>Bacteria</taxon>
        <taxon>Pseudomonadati</taxon>
        <taxon>Pseudomonadota</taxon>
        <taxon>Gammaproteobacteria</taxon>
        <taxon>Oceanospirillales</taxon>
        <taxon>Saccharospirillaceae</taxon>
        <taxon>Reinekea</taxon>
    </lineage>
</organism>
<keyword evidence="5 6" id="KW-0804">Transcription</keyword>
<comment type="function">
    <text evidence="6">Involved in transcription antitermination. Required for transcription of ribosomal RNA (rRNA) genes. Binds specifically to the boxA antiterminator sequence of the ribosomal RNA (rrn) operons.</text>
</comment>
<dbReference type="OrthoDB" id="9789556at2"/>
<dbReference type="EMBL" id="CP011797">
    <property type="protein sequence ID" value="ATX78106.1"/>
    <property type="molecule type" value="Genomic_DNA"/>
</dbReference>
<dbReference type="CDD" id="cd00619">
    <property type="entry name" value="Terminator_NusB"/>
    <property type="match status" value="1"/>
</dbReference>
<dbReference type="GO" id="GO:0005829">
    <property type="term" value="C:cytosol"/>
    <property type="evidence" value="ECO:0007669"/>
    <property type="project" value="TreeGrafter"/>
</dbReference>
<dbReference type="RefSeq" id="WP_100258317.1">
    <property type="nucleotide sequence ID" value="NZ_CP011797.1"/>
</dbReference>
<evidence type="ECO:0000256" key="1">
    <source>
        <dbReference type="ARBA" id="ARBA00005952"/>
    </source>
</evidence>
<name>A0A2K8L0X7_9GAMM</name>
<keyword evidence="9" id="KW-1185">Reference proteome</keyword>
<sequence>MTQQKANPGQRRKARRLAIQALYQWQVAETPVTQIEAEFLTDNDMTKVDKEYFCELLRGVPKFKSEFDDLIGKYTDRTNSQMTPIELAILRIGTYELIHRIDVPYKVVINEGVELSKIFGANEAHRFVNGVLDQLAQELRMPEVKHNKQEP</sequence>
<dbReference type="InterPro" id="IPR011605">
    <property type="entry name" value="NusB_fam"/>
</dbReference>